<keyword evidence="3" id="KW-1185">Reference proteome</keyword>
<evidence type="ECO:0000256" key="1">
    <source>
        <dbReference type="SAM" id="MobiDB-lite"/>
    </source>
</evidence>
<organism evidence="2 3">
    <name type="scientific">Pythium insidiosum</name>
    <name type="common">Pythiosis disease agent</name>
    <dbReference type="NCBI Taxonomy" id="114742"/>
    <lineage>
        <taxon>Eukaryota</taxon>
        <taxon>Sar</taxon>
        <taxon>Stramenopiles</taxon>
        <taxon>Oomycota</taxon>
        <taxon>Peronosporomycetes</taxon>
        <taxon>Pythiales</taxon>
        <taxon>Pythiaceae</taxon>
        <taxon>Pythium</taxon>
    </lineage>
</organism>
<accession>A0AAD5M7G7</accession>
<protein>
    <submittedName>
        <fullName evidence="2">Uncharacterized protein</fullName>
    </submittedName>
</protein>
<feature type="region of interest" description="Disordered" evidence="1">
    <location>
        <begin position="245"/>
        <end position="264"/>
    </location>
</feature>
<feature type="region of interest" description="Disordered" evidence="1">
    <location>
        <begin position="272"/>
        <end position="361"/>
    </location>
</feature>
<proteinExistence type="predicted"/>
<feature type="region of interest" description="Disordered" evidence="1">
    <location>
        <begin position="74"/>
        <end position="170"/>
    </location>
</feature>
<dbReference type="EMBL" id="JAKCXM010000022">
    <property type="protein sequence ID" value="KAJ0407356.1"/>
    <property type="molecule type" value="Genomic_DNA"/>
</dbReference>
<gene>
    <name evidence="2" type="ORF">P43SY_004784</name>
</gene>
<evidence type="ECO:0000313" key="3">
    <source>
        <dbReference type="Proteomes" id="UP001209570"/>
    </source>
</evidence>
<evidence type="ECO:0000313" key="2">
    <source>
        <dbReference type="EMBL" id="KAJ0407356.1"/>
    </source>
</evidence>
<feature type="compositionally biased region" description="Pro residues" evidence="1">
    <location>
        <begin position="153"/>
        <end position="163"/>
    </location>
</feature>
<comment type="caution">
    <text evidence="2">The sequence shown here is derived from an EMBL/GenBank/DDBJ whole genome shotgun (WGS) entry which is preliminary data.</text>
</comment>
<dbReference type="Proteomes" id="UP001209570">
    <property type="component" value="Unassembled WGS sequence"/>
</dbReference>
<feature type="compositionally biased region" description="Basic and acidic residues" evidence="1">
    <location>
        <begin position="120"/>
        <end position="144"/>
    </location>
</feature>
<sequence>MGVISETIQLPIELLRYVIQAIVRVLRLDRLRGRQPAAITRRDSATLSPLDTNPQDATIEGVRSSERIVKDPGVGEVTKQVFAEESPKRPTSAFPTLKQEERGPGETPKWEVVMADESDPERVENDERELKTERAPDAPKESVEQRAATSEPAPEPAPSPPTPSDKLGDYVHLDGVTQMQLTTVNVAHANKAVTAAHCESTFEPPPVQHLTLVSPTANAFRVSPGEASPTAALYPSVLKPVQHSESCEHQLPVDEEDASQTTDELDRVSIESVISDDTQEAIPLSPLGEDPPLKALPSTSQSPSEESAVPKPATEDDEQADEATVERVLNAVLRARDQDSAAQNPASDAGDSSDDDLNDAEREVLHALPPFLDSLVCMSAIYQVI</sequence>
<name>A0AAD5M7G7_PYTIN</name>
<dbReference type="AlphaFoldDB" id="A0AAD5M7G7"/>
<reference evidence="2" key="1">
    <citation type="submission" date="2021-12" db="EMBL/GenBank/DDBJ databases">
        <title>Prjna785345.</title>
        <authorList>
            <person name="Rujirawat T."/>
            <person name="Krajaejun T."/>
        </authorList>
    </citation>
    <scope>NUCLEOTIDE SEQUENCE</scope>
    <source>
        <strain evidence="2">Pi057C3</strain>
    </source>
</reference>